<dbReference type="GO" id="GO:0003677">
    <property type="term" value="F:DNA binding"/>
    <property type="evidence" value="ECO:0007669"/>
    <property type="project" value="InterPro"/>
</dbReference>
<dbReference type="EMBL" id="BMJB01000001">
    <property type="protein sequence ID" value="GGA53744.1"/>
    <property type="molecule type" value="Genomic_DNA"/>
</dbReference>
<dbReference type="InterPro" id="IPR017871">
    <property type="entry name" value="ABC_transporter-like_CS"/>
</dbReference>
<feature type="domain" description="ABC transporter" evidence="5">
    <location>
        <begin position="12"/>
        <end position="232"/>
    </location>
</feature>
<evidence type="ECO:0000256" key="2">
    <source>
        <dbReference type="ARBA" id="ARBA00022840"/>
    </source>
</evidence>
<dbReference type="PANTHER" id="PTHR42855:SF1">
    <property type="entry name" value="ABC TRANSPORTER DOMAIN-CONTAINING PROTEIN"/>
    <property type="match status" value="1"/>
</dbReference>
<gene>
    <name evidence="6" type="ORF">GCM10011507_01110</name>
</gene>
<organism evidence="6 7">
    <name type="scientific">Edaphobacter acidisoli</name>
    <dbReference type="NCBI Taxonomy" id="2040573"/>
    <lineage>
        <taxon>Bacteria</taxon>
        <taxon>Pseudomonadati</taxon>
        <taxon>Acidobacteriota</taxon>
        <taxon>Terriglobia</taxon>
        <taxon>Terriglobales</taxon>
        <taxon>Acidobacteriaceae</taxon>
        <taxon>Edaphobacter</taxon>
    </lineage>
</organism>
<sequence length="613" mass="67160">MSNYNPCMPPILNAQGASKRFGAVPLFQDINFTVSDGDRIGLIGPNGAGKSTLLAILAGEQESDSGEVAVRKRASIAYVKQESTFASGLRVRDVLESALARAGVAERDREGQLRETAGRTGFPDLATEAATLSGGWRKRLAIAEAIVSHPDVLLLDEPTNHLDLAGIQWLEELLNQSDFACVMVSHDRYFLENVATEIVELNRVYAEGLLRVKGSYSKFLEGRAAYLDAQSRLQESLRNRVRVELEWLRRGPKARATKAKARIDNAHELIAQLQNVESRSQTSTAGIEFAATDRKTKRLVELENVSLSFSEKTIVEDLTFLVTNGTRVGLVGPNGSGKTTILRLLTGELAPTSGSISQAAALRIVYFSQMRELPEGVTLRRALAPDSDSVIYQGGVVHVASYASKFLFTSEQLNQPVDRLSGGERARVLIARLMLEPADLLLLDEPTNDLDIATLEILEDSLLEYPGALVLVTHDRFMLDRVSTVVLGLDGRGHTERFADYTQWERRMEEQETANRATAQSEAKPQSETKSQAEASQPAKKKLSYLEAREFATIEDRIEEAELQLAAARSRVEDPAIASDAAALTKALAELEQAKATVDSLVERWAELTAQAG</sequence>
<evidence type="ECO:0000313" key="7">
    <source>
        <dbReference type="Proteomes" id="UP000648801"/>
    </source>
</evidence>
<dbReference type="InterPro" id="IPR032524">
    <property type="entry name" value="ABC_tran_C"/>
</dbReference>
<feature type="region of interest" description="Disordered" evidence="4">
    <location>
        <begin position="509"/>
        <end position="539"/>
    </location>
</feature>
<accession>A0A916VYP0</accession>
<dbReference type="Gene3D" id="1.10.287.380">
    <property type="entry name" value="Valyl-tRNA synthetase, C-terminal domain"/>
    <property type="match status" value="1"/>
</dbReference>
<evidence type="ECO:0000256" key="3">
    <source>
        <dbReference type="SAM" id="Coils"/>
    </source>
</evidence>
<comment type="caution">
    <text evidence="6">The sequence shown here is derived from an EMBL/GenBank/DDBJ whole genome shotgun (WGS) entry which is preliminary data.</text>
</comment>
<dbReference type="InterPro" id="IPR051309">
    <property type="entry name" value="ABCF_ATPase"/>
</dbReference>
<dbReference type="InterPro" id="IPR037118">
    <property type="entry name" value="Val-tRNA_synth_C_sf"/>
</dbReference>
<dbReference type="PROSITE" id="PS50893">
    <property type="entry name" value="ABC_TRANSPORTER_2"/>
    <property type="match status" value="2"/>
</dbReference>
<keyword evidence="3" id="KW-0175">Coiled coil</keyword>
<dbReference type="Proteomes" id="UP000648801">
    <property type="component" value="Unassembled WGS sequence"/>
</dbReference>
<dbReference type="Pfam" id="PF00005">
    <property type="entry name" value="ABC_tran"/>
    <property type="match status" value="2"/>
</dbReference>
<reference evidence="6" key="2">
    <citation type="submission" date="2020-09" db="EMBL/GenBank/DDBJ databases">
        <authorList>
            <person name="Sun Q."/>
            <person name="Zhou Y."/>
        </authorList>
    </citation>
    <scope>NUCLEOTIDE SEQUENCE</scope>
    <source>
        <strain evidence="6">CGMCC 1.15447</strain>
    </source>
</reference>
<evidence type="ECO:0000256" key="1">
    <source>
        <dbReference type="ARBA" id="ARBA00022741"/>
    </source>
</evidence>
<name>A0A916VYP0_9BACT</name>
<dbReference type="SMART" id="SM00382">
    <property type="entry name" value="AAA"/>
    <property type="match status" value="2"/>
</dbReference>
<dbReference type="PANTHER" id="PTHR42855">
    <property type="entry name" value="ABC TRANSPORTER ATP-BINDING SUBUNIT"/>
    <property type="match status" value="1"/>
</dbReference>
<feature type="domain" description="ABC transporter" evidence="5">
    <location>
        <begin position="300"/>
        <end position="517"/>
    </location>
</feature>
<keyword evidence="2 6" id="KW-0067">ATP-binding</keyword>
<dbReference type="InterPro" id="IPR003439">
    <property type="entry name" value="ABC_transporter-like_ATP-bd"/>
</dbReference>
<dbReference type="InterPro" id="IPR027417">
    <property type="entry name" value="P-loop_NTPase"/>
</dbReference>
<dbReference type="AlphaFoldDB" id="A0A916VYP0"/>
<evidence type="ECO:0000259" key="5">
    <source>
        <dbReference type="PROSITE" id="PS50893"/>
    </source>
</evidence>
<evidence type="ECO:0000313" key="6">
    <source>
        <dbReference type="EMBL" id="GGA53744.1"/>
    </source>
</evidence>
<reference evidence="6" key="1">
    <citation type="journal article" date="2014" name="Int. J. Syst. Evol. Microbiol.">
        <title>Complete genome sequence of Corynebacterium casei LMG S-19264T (=DSM 44701T), isolated from a smear-ripened cheese.</title>
        <authorList>
            <consortium name="US DOE Joint Genome Institute (JGI-PGF)"/>
            <person name="Walter F."/>
            <person name="Albersmeier A."/>
            <person name="Kalinowski J."/>
            <person name="Ruckert C."/>
        </authorList>
    </citation>
    <scope>NUCLEOTIDE SEQUENCE</scope>
    <source>
        <strain evidence="6">CGMCC 1.15447</strain>
    </source>
</reference>
<feature type="coiled-coil region" evidence="3">
    <location>
        <begin position="551"/>
        <end position="611"/>
    </location>
</feature>
<dbReference type="Pfam" id="PF16326">
    <property type="entry name" value="ABC_tran_CTD"/>
    <property type="match status" value="1"/>
</dbReference>
<dbReference type="InterPro" id="IPR003593">
    <property type="entry name" value="AAA+_ATPase"/>
</dbReference>
<dbReference type="GO" id="GO:0005524">
    <property type="term" value="F:ATP binding"/>
    <property type="evidence" value="ECO:0007669"/>
    <property type="project" value="UniProtKB-KW"/>
</dbReference>
<dbReference type="CDD" id="cd03221">
    <property type="entry name" value="ABCF_EF-3"/>
    <property type="match status" value="2"/>
</dbReference>
<proteinExistence type="predicted"/>
<evidence type="ECO:0000256" key="4">
    <source>
        <dbReference type="SAM" id="MobiDB-lite"/>
    </source>
</evidence>
<keyword evidence="7" id="KW-1185">Reference proteome</keyword>
<dbReference type="Gene3D" id="3.40.50.300">
    <property type="entry name" value="P-loop containing nucleotide triphosphate hydrolases"/>
    <property type="match status" value="2"/>
</dbReference>
<keyword evidence="1" id="KW-0547">Nucleotide-binding</keyword>
<dbReference type="GO" id="GO:0016887">
    <property type="term" value="F:ATP hydrolysis activity"/>
    <property type="evidence" value="ECO:0007669"/>
    <property type="project" value="InterPro"/>
</dbReference>
<dbReference type="PROSITE" id="PS00211">
    <property type="entry name" value="ABC_TRANSPORTER_1"/>
    <property type="match status" value="2"/>
</dbReference>
<dbReference type="SUPFAM" id="SSF52540">
    <property type="entry name" value="P-loop containing nucleoside triphosphate hydrolases"/>
    <property type="match status" value="2"/>
</dbReference>
<protein>
    <submittedName>
        <fullName evidence="6">ABC transporter ATP-binding protein</fullName>
    </submittedName>
</protein>
<feature type="compositionally biased region" description="Polar residues" evidence="4">
    <location>
        <begin position="514"/>
        <end position="535"/>
    </location>
</feature>